<organism evidence="1 2">
    <name type="scientific">Formicincola oecophyllae</name>
    <dbReference type="NCBI Taxonomy" id="2558361"/>
    <lineage>
        <taxon>Bacteria</taxon>
        <taxon>Pseudomonadati</taxon>
        <taxon>Pseudomonadota</taxon>
        <taxon>Alphaproteobacteria</taxon>
        <taxon>Acetobacterales</taxon>
        <taxon>Acetobacteraceae</taxon>
        <taxon>Formicincola</taxon>
    </lineage>
</organism>
<dbReference type="Pfam" id="PF04286">
    <property type="entry name" value="DUF445"/>
    <property type="match status" value="1"/>
</dbReference>
<dbReference type="GO" id="GO:0005886">
    <property type="term" value="C:plasma membrane"/>
    <property type="evidence" value="ECO:0007669"/>
    <property type="project" value="TreeGrafter"/>
</dbReference>
<protein>
    <submittedName>
        <fullName evidence="1">DUF445 domain-containing protein</fullName>
    </submittedName>
</protein>
<dbReference type="InterPro" id="IPR007383">
    <property type="entry name" value="DUF445"/>
</dbReference>
<name>A0A4Y6UD03_9PROT</name>
<evidence type="ECO:0000313" key="2">
    <source>
        <dbReference type="Proteomes" id="UP000318709"/>
    </source>
</evidence>
<reference evidence="1 2" key="1">
    <citation type="submission" date="2019-03" db="EMBL/GenBank/DDBJ databases">
        <title>The complete genome sequence of Swingsia_sp. F3b2 LMG30590(T).</title>
        <authorList>
            <person name="Chua K.-O."/>
            <person name="Chan K.-G."/>
            <person name="See-Too W.-S."/>
        </authorList>
    </citation>
    <scope>NUCLEOTIDE SEQUENCE [LARGE SCALE GENOMIC DNA]</scope>
    <source>
        <strain evidence="1 2">F3b2</strain>
    </source>
</reference>
<evidence type="ECO:0000313" key="1">
    <source>
        <dbReference type="EMBL" id="QDH14261.1"/>
    </source>
</evidence>
<dbReference type="KEGG" id="swf:E3E12_00785"/>
<dbReference type="AlphaFoldDB" id="A0A4Y6UD03"/>
<keyword evidence="2" id="KW-1185">Reference proteome</keyword>
<gene>
    <name evidence="1" type="ORF">E3E12_00785</name>
</gene>
<dbReference type="OrthoDB" id="9769590at2"/>
<dbReference type="PANTHER" id="PTHR38442:SF1">
    <property type="entry name" value="INNER MEMBRANE PROTEIN"/>
    <property type="match status" value="1"/>
</dbReference>
<dbReference type="EMBL" id="CP038231">
    <property type="protein sequence ID" value="QDH14261.1"/>
    <property type="molecule type" value="Genomic_DNA"/>
</dbReference>
<dbReference type="PANTHER" id="PTHR38442">
    <property type="entry name" value="INNER MEMBRANE PROTEIN-RELATED"/>
    <property type="match status" value="1"/>
</dbReference>
<sequence>MAGLATTAALPVWVRWWGHPWWLDMIRAGTQAGVVGGLADWFAVTALFRHPMGLPIPHTAILPARKKQIGEGLGRFVAEQFFTDADVSRVLAKVDFARLLARALSTPETAQALNQRLRGAIPGVLAKLNGEEGARTVSNVMEGLLQGADLTPAVVRGLKAMVAGDVHQEVFSFFLAQFRDLVMTRETELRDFVAKRVREQGGRLVGWALGSAVADQVLGALKMELERVDPMDSDLRHGFTRWIRGKVDSMEAEPERADAMMKAVRGFVGHDSLREWGGELWKRLQSRAVADSGRDDGWTAQVFDSFIKQFAETLDTNRAVDEGINSAVRQGLLRMLPAARAEIARFIPQVVERWDGPGLSERLERGVGQDLAFIRINGTVVGLLAGALLEGVFMLCFGS</sequence>
<proteinExistence type="predicted"/>
<accession>A0A4Y6UD03</accession>
<dbReference type="Proteomes" id="UP000318709">
    <property type="component" value="Chromosome"/>
</dbReference>